<dbReference type="Pfam" id="PF22725">
    <property type="entry name" value="GFO_IDH_MocA_C3"/>
    <property type="match status" value="1"/>
</dbReference>
<dbReference type="OrthoDB" id="9815825at2"/>
<feature type="domain" description="Gfo/Idh/MocA-like oxidoreductase N-terminal" evidence="1">
    <location>
        <begin position="5"/>
        <end position="123"/>
    </location>
</feature>
<dbReference type="PANTHER" id="PTHR43249:SF1">
    <property type="entry name" value="D-GLUCOSIDE 3-DEHYDROGENASE"/>
    <property type="match status" value="1"/>
</dbReference>
<dbReference type="RefSeq" id="WP_033099077.1">
    <property type="nucleotide sequence ID" value="NZ_JACEIP010000019.1"/>
</dbReference>
<dbReference type="SUPFAM" id="SSF55347">
    <property type="entry name" value="Glyceraldehyde-3-phosphate dehydrogenase-like, C-terminal domain"/>
    <property type="match status" value="1"/>
</dbReference>
<evidence type="ECO:0000259" key="1">
    <source>
        <dbReference type="Pfam" id="PF01408"/>
    </source>
</evidence>
<keyword evidence="4" id="KW-1185">Reference proteome</keyword>
<feature type="domain" description="GFO/IDH/MocA-like oxidoreductase" evidence="2">
    <location>
        <begin position="133"/>
        <end position="272"/>
    </location>
</feature>
<comment type="caution">
    <text evidence="3">The sequence shown here is derived from an EMBL/GenBank/DDBJ whole genome shotgun (WGS) entry which is preliminary data.</text>
</comment>
<dbReference type="InterPro" id="IPR052515">
    <property type="entry name" value="Gfo/Idh/MocA_Oxidoreductase"/>
</dbReference>
<organism evidence="3 4">
    <name type="scientific">Thermoactinomyces daqus</name>
    <dbReference type="NCBI Taxonomy" id="1329516"/>
    <lineage>
        <taxon>Bacteria</taxon>
        <taxon>Bacillati</taxon>
        <taxon>Bacillota</taxon>
        <taxon>Bacilli</taxon>
        <taxon>Bacillales</taxon>
        <taxon>Thermoactinomycetaceae</taxon>
        <taxon>Thermoactinomyces</taxon>
    </lineage>
</organism>
<dbReference type="InterPro" id="IPR036291">
    <property type="entry name" value="NAD(P)-bd_dom_sf"/>
</dbReference>
<dbReference type="PANTHER" id="PTHR43249">
    <property type="entry name" value="UDP-N-ACETYL-2-AMINO-2-DEOXY-D-GLUCURONATE OXIDASE"/>
    <property type="match status" value="1"/>
</dbReference>
<reference evidence="3 4" key="1">
    <citation type="submission" date="2020-07" db="EMBL/GenBank/DDBJ databases">
        <authorList>
            <person name="Feng H."/>
        </authorList>
    </citation>
    <scope>NUCLEOTIDE SEQUENCE [LARGE SCALE GENOMIC DNA]</scope>
    <source>
        <strain evidence="4">s-11</strain>
    </source>
</reference>
<dbReference type="Pfam" id="PF01408">
    <property type="entry name" value="GFO_IDH_MocA"/>
    <property type="match status" value="1"/>
</dbReference>
<proteinExistence type="predicted"/>
<dbReference type="GO" id="GO:0000166">
    <property type="term" value="F:nucleotide binding"/>
    <property type="evidence" value="ECO:0007669"/>
    <property type="project" value="InterPro"/>
</dbReference>
<sequence>MSAQLKIGLIGAGGIAQAHLRAIEKEPRVKAVAIADVAEEFARTTAAKFAIDQVYTDYEKMLEQESLDAVIVCVPNFLHAPVAQAALEAGSHVLCEKPMALNVELAEKMKETADRAGKILMVAQNNRFRAETQLAKKWADDKKFGKIYHAKTGWVRRNGIPGWGSWFTQREKAGGGPLIDVGVHVLDLTLWIMGYPQPVSVLGRTYDMFGSRKEKLMGYGRIVDQGSFNVEDLAVAMIQFADGSSLVLDASWASHIRKESVYLELYGDRGGASLDLMEQTVTLYQDVDGKPVDQVTHLDYQDERLALLKNFVDAVTGKANPICKPEESIMIQRILDAIYQSAQTGELVRFA</sequence>
<evidence type="ECO:0000313" key="4">
    <source>
        <dbReference type="Proteomes" id="UP000530514"/>
    </source>
</evidence>
<evidence type="ECO:0000313" key="3">
    <source>
        <dbReference type="EMBL" id="MBA4543681.1"/>
    </source>
</evidence>
<name>A0A7W1XBN0_9BACL</name>
<dbReference type="AlphaFoldDB" id="A0A7W1XBN0"/>
<protein>
    <submittedName>
        <fullName evidence="3">Gfo/Idh/MocA family oxidoreductase</fullName>
    </submittedName>
</protein>
<dbReference type="EMBL" id="JACEIP010000019">
    <property type="protein sequence ID" value="MBA4543681.1"/>
    <property type="molecule type" value="Genomic_DNA"/>
</dbReference>
<dbReference type="SUPFAM" id="SSF51735">
    <property type="entry name" value="NAD(P)-binding Rossmann-fold domains"/>
    <property type="match status" value="1"/>
</dbReference>
<evidence type="ECO:0000259" key="2">
    <source>
        <dbReference type="Pfam" id="PF22725"/>
    </source>
</evidence>
<dbReference type="Gene3D" id="3.30.360.10">
    <property type="entry name" value="Dihydrodipicolinate Reductase, domain 2"/>
    <property type="match status" value="1"/>
</dbReference>
<dbReference type="Proteomes" id="UP000530514">
    <property type="component" value="Unassembled WGS sequence"/>
</dbReference>
<dbReference type="InterPro" id="IPR000683">
    <property type="entry name" value="Gfo/Idh/MocA-like_OxRdtase_N"/>
</dbReference>
<gene>
    <name evidence="3" type="ORF">H1164_12355</name>
</gene>
<dbReference type="InterPro" id="IPR055170">
    <property type="entry name" value="GFO_IDH_MocA-like_dom"/>
</dbReference>
<accession>A0A7W1XBN0</accession>
<dbReference type="Gene3D" id="3.40.50.720">
    <property type="entry name" value="NAD(P)-binding Rossmann-like Domain"/>
    <property type="match status" value="1"/>
</dbReference>